<gene>
    <name evidence="10" type="ORF">PROFUN_01488</name>
</gene>
<keyword evidence="4 7" id="KW-0486">Methionine biosynthesis</keyword>
<dbReference type="InterPro" id="IPR001342">
    <property type="entry name" value="HDH_cat"/>
</dbReference>
<dbReference type="InParanoid" id="A0A2P6NTG2"/>
<feature type="domain" description="Homoserine dehydrogenase catalytic" evidence="9">
    <location>
        <begin position="215"/>
        <end position="403"/>
    </location>
</feature>
<dbReference type="STRING" id="1890364.A0A2P6NTG2"/>
<keyword evidence="11" id="KW-1185">Reference proteome</keyword>
<evidence type="ECO:0000256" key="1">
    <source>
        <dbReference type="ARBA" id="ARBA00006753"/>
    </source>
</evidence>
<dbReference type="UniPathway" id="UPA00050">
    <property type="reaction ID" value="UER00063"/>
</dbReference>
<evidence type="ECO:0000256" key="8">
    <source>
        <dbReference type="RuleBase" id="RU004171"/>
    </source>
</evidence>
<evidence type="ECO:0000256" key="3">
    <source>
        <dbReference type="ARBA" id="ARBA00023002"/>
    </source>
</evidence>
<comment type="pathway">
    <text evidence="7">Amino-acid biosynthesis; L-methionine biosynthesis via de novo pathway; L-homoserine from L-aspartate: step 3/3.</text>
</comment>
<reference evidence="10 11" key="1">
    <citation type="journal article" date="2018" name="Genome Biol. Evol.">
        <title>Multiple Roots of Fruiting Body Formation in Amoebozoa.</title>
        <authorList>
            <person name="Hillmann F."/>
            <person name="Forbes G."/>
            <person name="Novohradska S."/>
            <person name="Ferling I."/>
            <person name="Riege K."/>
            <person name="Groth M."/>
            <person name="Westermann M."/>
            <person name="Marz M."/>
            <person name="Spaller T."/>
            <person name="Winckler T."/>
            <person name="Schaap P."/>
            <person name="Glockner G."/>
        </authorList>
    </citation>
    <scope>NUCLEOTIDE SEQUENCE [LARGE SCALE GENOMIC DNA]</scope>
    <source>
        <strain evidence="10 11">Jena</strain>
    </source>
</reference>
<evidence type="ECO:0000256" key="4">
    <source>
        <dbReference type="PIRNR" id="PIRNR036497"/>
    </source>
</evidence>
<evidence type="ECO:0000256" key="6">
    <source>
        <dbReference type="PIRSR" id="PIRSR036497-2"/>
    </source>
</evidence>
<evidence type="ECO:0000313" key="11">
    <source>
        <dbReference type="Proteomes" id="UP000241769"/>
    </source>
</evidence>
<evidence type="ECO:0000256" key="2">
    <source>
        <dbReference type="ARBA" id="ARBA00013213"/>
    </source>
</evidence>
<comment type="similarity">
    <text evidence="1 4 8">Belongs to the homoserine dehydrogenase family.</text>
</comment>
<feature type="active site" description="Proton donor" evidence="5">
    <location>
        <position position="282"/>
    </location>
</feature>
<dbReference type="Pfam" id="PF00742">
    <property type="entry name" value="Homoserine_dh"/>
    <property type="match status" value="1"/>
</dbReference>
<keyword evidence="3 4" id="KW-0560">Oxidoreductase</keyword>
<comment type="caution">
    <text evidence="10">The sequence shown here is derived from an EMBL/GenBank/DDBJ whole genome shotgun (WGS) entry which is preliminary data.</text>
</comment>
<protein>
    <recommendedName>
        <fullName evidence="2 4">Homoserine dehydrogenase</fullName>
        <shortName evidence="4">HDH</shortName>
        <ecNumber evidence="2 4">1.1.1.3</ecNumber>
    </recommendedName>
</protein>
<sequence length="416" mass="46046">MFRLSSPTVPRETVIRCALVGVGSVGQSLLRIIKQRAQVLREKHNIRYLFVLVSDSSGTLVSHHGLDVERILALKTGTGFDSENFDDFDTTSKHPLSTYKVSLSRDKKANVSDRDLSQIWFYPAGTSQTTAEIFLNDQILPAETFRNNFILFEATPVNHDGEPGLSTVKNAMERGAHIVLANKGPIAVGFRELQQKAKAKRVNLLYGATVCGGLPVLNIGRYDLSMAQFTEIRGVFNSTSNFILCEMGAGRTYEAALKEAQRRGIAETDPTLDVNGSDTASKLYILFSTVISSHLSLSDVEKEGITEITKEKIEEAKAAGKVYKLVASAVKRDNQGGEEKREEEGDKWELCVKVELLPKDDFLALCDGWQMGVEFHSDLFGSMYHKVDEREPTPTAAAMLRDALTICGNNNFSRRD</sequence>
<comment type="catalytic activity">
    <reaction evidence="4 7">
        <text>L-homoserine + NADP(+) = L-aspartate 4-semialdehyde + NADPH + H(+)</text>
        <dbReference type="Rhea" id="RHEA:15761"/>
        <dbReference type="ChEBI" id="CHEBI:15378"/>
        <dbReference type="ChEBI" id="CHEBI:57476"/>
        <dbReference type="ChEBI" id="CHEBI:57783"/>
        <dbReference type="ChEBI" id="CHEBI:58349"/>
        <dbReference type="ChEBI" id="CHEBI:537519"/>
        <dbReference type="EC" id="1.1.1.3"/>
    </reaction>
</comment>
<dbReference type="SUPFAM" id="SSF51735">
    <property type="entry name" value="NAD(P)-binding Rossmann-fold domains"/>
    <property type="match status" value="1"/>
</dbReference>
<dbReference type="GO" id="GO:0009088">
    <property type="term" value="P:threonine biosynthetic process"/>
    <property type="evidence" value="ECO:0007669"/>
    <property type="project" value="UniProtKB-UniPathway"/>
</dbReference>
<dbReference type="Gene3D" id="3.40.50.720">
    <property type="entry name" value="NAD(P)-binding Rossmann-like Domain"/>
    <property type="match status" value="1"/>
</dbReference>
<dbReference type="EMBL" id="MDYQ01000022">
    <property type="protein sequence ID" value="PRP87226.1"/>
    <property type="molecule type" value="Genomic_DNA"/>
</dbReference>
<evidence type="ECO:0000313" key="10">
    <source>
        <dbReference type="EMBL" id="PRP87226.1"/>
    </source>
</evidence>
<dbReference type="FunFam" id="3.30.360.10:FF:000005">
    <property type="entry name" value="Homoserine dehydrogenase"/>
    <property type="match status" value="1"/>
</dbReference>
<evidence type="ECO:0000256" key="5">
    <source>
        <dbReference type="PIRSR" id="PIRSR036497-1"/>
    </source>
</evidence>
<dbReference type="InterPro" id="IPR036291">
    <property type="entry name" value="NAD(P)-bd_dom_sf"/>
</dbReference>
<dbReference type="EC" id="1.1.1.3" evidence="2 4"/>
<dbReference type="UniPathway" id="UPA00051">
    <property type="reaction ID" value="UER00465"/>
</dbReference>
<dbReference type="PIRSF" id="PIRSF036497">
    <property type="entry name" value="HDH_short"/>
    <property type="match status" value="1"/>
</dbReference>
<keyword evidence="4 6" id="KW-0521">NADP</keyword>
<accession>A0A2P6NTG2</accession>
<dbReference type="PANTHER" id="PTHR43331:SF1">
    <property type="entry name" value="HOMOSERINE DEHYDROGENASE"/>
    <property type="match status" value="1"/>
</dbReference>
<dbReference type="AlphaFoldDB" id="A0A2P6NTG2"/>
<keyword evidence="4 7" id="KW-0791">Threonine biosynthesis</keyword>
<dbReference type="Proteomes" id="UP000241769">
    <property type="component" value="Unassembled WGS sequence"/>
</dbReference>
<feature type="binding site" evidence="6">
    <location>
        <position position="183"/>
    </location>
    <ligand>
        <name>NADPH</name>
        <dbReference type="ChEBI" id="CHEBI:57783"/>
    </ligand>
</feature>
<comment type="pathway">
    <text evidence="7">Amino-acid biosynthesis; L-threonine biosynthesis; L-threonine from L-aspartate: step 3/5.</text>
</comment>
<dbReference type="SUPFAM" id="SSF55347">
    <property type="entry name" value="Glyceraldehyde-3-phosphate dehydrogenase-like, C-terminal domain"/>
    <property type="match status" value="1"/>
</dbReference>
<evidence type="ECO:0000259" key="9">
    <source>
        <dbReference type="Pfam" id="PF00742"/>
    </source>
</evidence>
<dbReference type="PANTHER" id="PTHR43331">
    <property type="entry name" value="HOMOSERINE DEHYDROGENASE"/>
    <property type="match status" value="1"/>
</dbReference>
<dbReference type="GO" id="GO:0009086">
    <property type="term" value="P:methionine biosynthetic process"/>
    <property type="evidence" value="ECO:0007669"/>
    <property type="project" value="UniProtKB-KW"/>
</dbReference>
<evidence type="ECO:0000256" key="7">
    <source>
        <dbReference type="RuleBase" id="RU000579"/>
    </source>
</evidence>
<keyword evidence="4 7" id="KW-0028">Amino-acid biosynthesis</keyword>
<dbReference type="Gene3D" id="3.30.360.10">
    <property type="entry name" value="Dihydrodipicolinate Reductase, domain 2"/>
    <property type="match status" value="1"/>
</dbReference>
<dbReference type="OrthoDB" id="67851at2759"/>
<feature type="binding site" evidence="6">
    <location>
        <begin position="21"/>
        <end position="26"/>
    </location>
    <ligand>
        <name>NADP(+)</name>
        <dbReference type="ChEBI" id="CHEBI:58349"/>
    </ligand>
</feature>
<name>A0A2P6NTG2_9EUKA</name>
<dbReference type="PROSITE" id="PS01042">
    <property type="entry name" value="HOMOSER_DHGENASE"/>
    <property type="match status" value="1"/>
</dbReference>
<dbReference type="InterPro" id="IPR022697">
    <property type="entry name" value="HDH_short"/>
</dbReference>
<proteinExistence type="inferred from homology"/>
<organism evidence="10 11">
    <name type="scientific">Planoprotostelium fungivorum</name>
    <dbReference type="NCBI Taxonomy" id="1890364"/>
    <lineage>
        <taxon>Eukaryota</taxon>
        <taxon>Amoebozoa</taxon>
        <taxon>Evosea</taxon>
        <taxon>Variosea</taxon>
        <taxon>Cavosteliida</taxon>
        <taxon>Cavosteliaceae</taxon>
        <taxon>Planoprotostelium</taxon>
    </lineage>
</organism>
<dbReference type="GO" id="GO:0004412">
    <property type="term" value="F:homoserine dehydrogenase activity"/>
    <property type="evidence" value="ECO:0007669"/>
    <property type="project" value="UniProtKB-EC"/>
</dbReference>
<feature type="binding site" evidence="6">
    <location>
        <position position="267"/>
    </location>
    <ligand>
        <name>L-homoserine</name>
        <dbReference type="ChEBI" id="CHEBI:57476"/>
    </ligand>
</feature>
<dbReference type="InterPro" id="IPR019811">
    <property type="entry name" value="HDH_CS"/>
</dbReference>